<organism evidence="6 7">
    <name type="scientific">Plectosphaerella cucumerina</name>
    <dbReference type="NCBI Taxonomy" id="40658"/>
    <lineage>
        <taxon>Eukaryota</taxon>
        <taxon>Fungi</taxon>
        <taxon>Dikarya</taxon>
        <taxon>Ascomycota</taxon>
        <taxon>Pezizomycotina</taxon>
        <taxon>Sordariomycetes</taxon>
        <taxon>Hypocreomycetidae</taxon>
        <taxon>Glomerellales</taxon>
        <taxon>Plectosphaerellaceae</taxon>
        <taxon>Plectosphaerella</taxon>
    </lineage>
</organism>
<dbReference type="GO" id="GO:0005739">
    <property type="term" value="C:mitochondrion"/>
    <property type="evidence" value="ECO:0007669"/>
    <property type="project" value="UniProtKB-SubCell"/>
</dbReference>
<dbReference type="Pfam" id="PF05047">
    <property type="entry name" value="L51_S25_CI-B8"/>
    <property type="match status" value="1"/>
</dbReference>
<evidence type="ECO:0000259" key="5">
    <source>
        <dbReference type="SMART" id="SM00916"/>
    </source>
</evidence>
<reference evidence="6" key="1">
    <citation type="journal article" date="2021" name="Nat. Commun.">
        <title>Genetic determinants of endophytism in the Arabidopsis root mycobiome.</title>
        <authorList>
            <person name="Mesny F."/>
            <person name="Miyauchi S."/>
            <person name="Thiergart T."/>
            <person name="Pickel B."/>
            <person name="Atanasova L."/>
            <person name="Karlsson M."/>
            <person name="Huettel B."/>
            <person name="Barry K.W."/>
            <person name="Haridas S."/>
            <person name="Chen C."/>
            <person name="Bauer D."/>
            <person name="Andreopoulos W."/>
            <person name="Pangilinan J."/>
            <person name="LaButti K."/>
            <person name="Riley R."/>
            <person name="Lipzen A."/>
            <person name="Clum A."/>
            <person name="Drula E."/>
            <person name="Henrissat B."/>
            <person name="Kohler A."/>
            <person name="Grigoriev I.V."/>
            <person name="Martin F.M."/>
            <person name="Hacquard S."/>
        </authorList>
    </citation>
    <scope>NUCLEOTIDE SEQUENCE</scope>
    <source>
        <strain evidence="6">MPI-CAGE-AT-0016</strain>
    </source>
</reference>
<keyword evidence="7" id="KW-1185">Reference proteome</keyword>
<dbReference type="PANTHER" id="PTHR13274:SF2">
    <property type="entry name" value="SMALL RIBOSOMAL SUBUNIT PROTEIN MS25"/>
    <property type="match status" value="1"/>
</dbReference>
<keyword evidence="3" id="KW-0496">Mitochondrion</keyword>
<dbReference type="AlphaFoldDB" id="A0A8K0T2E8"/>
<evidence type="ECO:0000313" key="7">
    <source>
        <dbReference type="Proteomes" id="UP000813385"/>
    </source>
</evidence>
<protein>
    <submittedName>
        <fullName evidence="6">50S ribosomal protein Mrp49</fullName>
    </submittedName>
</protein>
<evidence type="ECO:0000313" key="6">
    <source>
        <dbReference type="EMBL" id="KAH7347813.1"/>
    </source>
</evidence>
<evidence type="ECO:0000256" key="2">
    <source>
        <dbReference type="ARBA" id="ARBA00022980"/>
    </source>
</evidence>
<dbReference type="OrthoDB" id="1696305at2759"/>
<dbReference type="InterPro" id="IPR040049">
    <property type="entry name" value="Ribosomal_mS25/mL61"/>
</dbReference>
<sequence length="199" mass="22546">MTGSGATSRWNRLRQRMHTIHYGPSAVTVSPSITRIHMEFAIKTANGNMGPKKFWREHLPRLKYHNPGIPMIVNRKENTEGAATMTIYFRNAAAAETANRIQPPSSATDTSKAVAPAADERVVKIDMKHKHSDDILQQFMAQTQAKPVVFTPEQLEEIKSVEEFLVQAEKDRKIVQAYRDEIKKEQDMLRKARESASTS</sequence>
<dbReference type="GO" id="GO:0003735">
    <property type="term" value="F:structural constituent of ribosome"/>
    <property type="evidence" value="ECO:0007669"/>
    <property type="project" value="InterPro"/>
</dbReference>
<dbReference type="EMBL" id="JAGPXD010000007">
    <property type="protein sequence ID" value="KAH7347813.1"/>
    <property type="molecule type" value="Genomic_DNA"/>
</dbReference>
<keyword evidence="4" id="KW-0687">Ribonucleoprotein</keyword>
<dbReference type="Proteomes" id="UP000813385">
    <property type="component" value="Unassembled WGS sequence"/>
</dbReference>
<proteinExistence type="predicted"/>
<dbReference type="PANTHER" id="PTHR13274">
    <property type="entry name" value="MITOCHONDRIAL RIBOSOMAL PROTEIN S25"/>
    <property type="match status" value="1"/>
</dbReference>
<dbReference type="InterPro" id="IPR007741">
    <property type="entry name" value="Ribosomal_mL43/mS25/NADH_DH"/>
</dbReference>
<name>A0A8K0T2E8_9PEZI</name>
<dbReference type="GO" id="GO:0005840">
    <property type="term" value="C:ribosome"/>
    <property type="evidence" value="ECO:0007669"/>
    <property type="project" value="UniProtKB-KW"/>
</dbReference>
<gene>
    <name evidence="6" type="ORF">B0T11DRAFT_291944</name>
</gene>
<dbReference type="SUPFAM" id="SSF52833">
    <property type="entry name" value="Thioredoxin-like"/>
    <property type="match status" value="1"/>
</dbReference>
<dbReference type="GO" id="GO:1990904">
    <property type="term" value="C:ribonucleoprotein complex"/>
    <property type="evidence" value="ECO:0007669"/>
    <property type="project" value="UniProtKB-KW"/>
</dbReference>
<dbReference type="Gene3D" id="3.40.30.10">
    <property type="entry name" value="Glutaredoxin"/>
    <property type="match status" value="1"/>
</dbReference>
<comment type="caution">
    <text evidence="6">The sequence shown here is derived from an EMBL/GenBank/DDBJ whole genome shotgun (WGS) entry which is preliminary data.</text>
</comment>
<evidence type="ECO:0000256" key="1">
    <source>
        <dbReference type="ARBA" id="ARBA00004173"/>
    </source>
</evidence>
<accession>A0A8K0T2E8</accession>
<evidence type="ECO:0000256" key="4">
    <source>
        <dbReference type="ARBA" id="ARBA00023274"/>
    </source>
</evidence>
<feature type="domain" description="Ribosomal protein/NADH dehydrogenase" evidence="5">
    <location>
        <begin position="43"/>
        <end position="146"/>
    </location>
</feature>
<dbReference type="InterPro" id="IPR036249">
    <property type="entry name" value="Thioredoxin-like_sf"/>
</dbReference>
<evidence type="ECO:0000256" key="3">
    <source>
        <dbReference type="ARBA" id="ARBA00023128"/>
    </source>
</evidence>
<comment type="subcellular location">
    <subcellularLocation>
        <location evidence="1">Mitochondrion</location>
    </subcellularLocation>
</comment>
<keyword evidence="2 6" id="KW-0689">Ribosomal protein</keyword>
<dbReference type="SMART" id="SM00916">
    <property type="entry name" value="L51_S25_CI-B8"/>
    <property type="match status" value="1"/>
</dbReference>